<accession>A0AAD7KI33</accession>
<protein>
    <submittedName>
        <fullName evidence="2">Uncharacterized protein</fullName>
    </submittedName>
</protein>
<reference evidence="2" key="1">
    <citation type="submission" date="2023-03" db="EMBL/GenBank/DDBJ databases">
        <title>Massive genome expansion in bonnet fungi (Mycena s.s.) driven by repeated elements and novel gene families across ecological guilds.</title>
        <authorList>
            <consortium name="Lawrence Berkeley National Laboratory"/>
            <person name="Harder C.B."/>
            <person name="Miyauchi S."/>
            <person name="Viragh M."/>
            <person name="Kuo A."/>
            <person name="Thoen E."/>
            <person name="Andreopoulos B."/>
            <person name="Lu D."/>
            <person name="Skrede I."/>
            <person name="Drula E."/>
            <person name="Henrissat B."/>
            <person name="Morin E."/>
            <person name="Kohler A."/>
            <person name="Barry K."/>
            <person name="LaButti K."/>
            <person name="Morin E."/>
            <person name="Salamov A."/>
            <person name="Lipzen A."/>
            <person name="Mereny Z."/>
            <person name="Hegedus B."/>
            <person name="Baldrian P."/>
            <person name="Stursova M."/>
            <person name="Weitz H."/>
            <person name="Taylor A."/>
            <person name="Grigoriev I.V."/>
            <person name="Nagy L.G."/>
            <person name="Martin F."/>
            <person name="Kauserud H."/>
        </authorList>
    </citation>
    <scope>NUCLEOTIDE SEQUENCE</scope>
    <source>
        <strain evidence="2">CBHHK188m</strain>
    </source>
</reference>
<feature type="compositionally biased region" description="Polar residues" evidence="1">
    <location>
        <begin position="346"/>
        <end position="357"/>
    </location>
</feature>
<organism evidence="2 3">
    <name type="scientific">Mycena maculata</name>
    <dbReference type="NCBI Taxonomy" id="230809"/>
    <lineage>
        <taxon>Eukaryota</taxon>
        <taxon>Fungi</taxon>
        <taxon>Dikarya</taxon>
        <taxon>Basidiomycota</taxon>
        <taxon>Agaricomycotina</taxon>
        <taxon>Agaricomycetes</taxon>
        <taxon>Agaricomycetidae</taxon>
        <taxon>Agaricales</taxon>
        <taxon>Marasmiineae</taxon>
        <taxon>Mycenaceae</taxon>
        <taxon>Mycena</taxon>
    </lineage>
</organism>
<evidence type="ECO:0000256" key="1">
    <source>
        <dbReference type="SAM" id="MobiDB-lite"/>
    </source>
</evidence>
<name>A0AAD7KI33_9AGAR</name>
<sequence length="391" mass="43810">MLSFQRSFSVNPAVLAPGHPYPSSTCIVHFFEFRGTGPPSPDFGQAGDVYIDLNPRMHALYWRDRDIARGFGVGQWRRWNALLLDKVPLYEFLVPHPWARSAETSDLYLWVDPGGITWTSKDNLCASRVQMIRKNIAPVAPNVVPDVDALVSEILHRMLEREQPIGSVLRGDGPQSNRLSQPHSSRAGPSSQDFGRPSTRRWPGSPHRVQTSPDSFPSHRHRSSPFPNDYGPGGSRPFGPPSSTYTGGPPDNPYNQPTEQERIRAAHAALEGMQRAQAAEMKSKQELKLKSRELATLRKKEKDVIGMSYLYQKREQELVAALAAAERRSSGELEEMRATVHTLQKQAEAAQQQTRSAVEQVRRSEEELAATQREIQNLQSHLAFAGPRKNP</sequence>
<dbReference type="Proteomes" id="UP001215280">
    <property type="component" value="Unassembled WGS sequence"/>
</dbReference>
<dbReference type="AlphaFoldDB" id="A0AAD7KI33"/>
<gene>
    <name evidence="2" type="ORF">DFH07DRAFT_1054533</name>
</gene>
<dbReference type="EMBL" id="JARJLG010000001">
    <property type="protein sequence ID" value="KAJ7785120.1"/>
    <property type="molecule type" value="Genomic_DNA"/>
</dbReference>
<feature type="region of interest" description="Disordered" evidence="1">
    <location>
        <begin position="346"/>
        <end position="369"/>
    </location>
</feature>
<feature type="compositionally biased region" description="Polar residues" evidence="1">
    <location>
        <begin position="174"/>
        <end position="193"/>
    </location>
</feature>
<feature type="compositionally biased region" description="Low complexity" evidence="1">
    <location>
        <begin position="237"/>
        <end position="249"/>
    </location>
</feature>
<keyword evidence="3" id="KW-1185">Reference proteome</keyword>
<evidence type="ECO:0000313" key="3">
    <source>
        <dbReference type="Proteomes" id="UP001215280"/>
    </source>
</evidence>
<comment type="caution">
    <text evidence="2">The sequence shown here is derived from an EMBL/GenBank/DDBJ whole genome shotgun (WGS) entry which is preliminary data.</text>
</comment>
<feature type="region of interest" description="Disordered" evidence="1">
    <location>
        <begin position="165"/>
        <end position="257"/>
    </location>
</feature>
<proteinExistence type="predicted"/>
<evidence type="ECO:0000313" key="2">
    <source>
        <dbReference type="EMBL" id="KAJ7785120.1"/>
    </source>
</evidence>